<dbReference type="PROSITE" id="PS50011">
    <property type="entry name" value="PROTEIN_KINASE_DOM"/>
    <property type="match status" value="1"/>
</dbReference>
<evidence type="ECO:0000256" key="1">
    <source>
        <dbReference type="ARBA" id="ARBA00004479"/>
    </source>
</evidence>
<keyword evidence="2" id="KW-0723">Serine/threonine-protein kinase</keyword>
<dbReference type="SUPFAM" id="SSF56112">
    <property type="entry name" value="Protein kinase-like (PK-like)"/>
    <property type="match status" value="1"/>
</dbReference>
<dbReference type="OrthoDB" id="4062651at2759"/>
<dbReference type="Pfam" id="PF07714">
    <property type="entry name" value="PK_Tyr_Ser-Thr"/>
    <property type="match status" value="1"/>
</dbReference>
<keyword evidence="8 12" id="KW-1133">Transmembrane helix</keyword>
<protein>
    <submittedName>
        <fullName evidence="14">LEAF RUST 10 DISEASE-RESISTANCE LOCUS RECEPTOR-LIKE PROTEIN KINASE-like</fullName>
    </submittedName>
</protein>
<feature type="domain" description="Protein kinase" evidence="13">
    <location>
        <begin position="76"/>
        <end position="186"/>
    </location>
</feature>
<feature type="binding site" evidence="11">
    <location>
        <position position="104"/>
    </location>
    <ligand>
        <name>ATP</name>
        <dbReference type="ChEBI" id="CHEBI:30616"/>
    </ligand>
</feature>
<dbReference type="AlphaFoldDB" id="A0A8S0PIG4"/>
<dbReference type="GO" id="GO:0016020">
    <property type="term" value="C:membrane"/>
    <property type="evidence" value="ECO:0007669"/>
    <property type="project" value="UniProtKB-SubCell"/>
</dbReference>
<accession>A0A8S0PIG4</accession>
<dbReference type="Gene3D" id="1.10.510.10">
    <property type="entry name" value="Transferase(Phosphotransferase) domain 1"/>
    <property type="match status" value="1"/>
</dbReference>
<dbReference type="EMBL" id="CACTIH010000060">
    <property type="protein sequence ID" value="CAA2945547.1"/>
    <property type="molecule type" value="Genomic_DNA"/>
</dbReference>
<evidence type="ECO:0000313" key="14">
    <source>
        <dbReference type="EMBL" id="CAA2945547.1"/>
    </source>
</evidence>
<dbReference type="GO" id="GO:0005524">
    <property type="term" value="F:ATP binding"/>
    <property type="evidence" value="ECO:0007669"/>
    <property type="project" value="UniProtKB-UniRule"/>
</dbReference>
<dbReference type="InterPro" id="IPR017441">
    <property type="entry name" value="Protein_kinase_ATP_BS"/>
</dbReference>
<organism evidence="14 15">
    <name type="scientific">Olea europaea subsp. europaea</name>
    <dbReference type="NCBI Taxonomy" id="158383"/>
    <lineage>
        <taxon>Eukaryota</taxon>
        <taxon>Viridiplantae</taxon>
        <taxon>Streptophyta</taxon>
        <taxon>Embryophyta</taxon>
        <taxon>Tracheophyta</taxon>
        <taxon>Spermatophyta</taxon>
        <taxon>Magnoliopsida</taxon>
        <taxon>eudicotyledons</taxon>
        <taxon>Gunneridae</taxon>
        <taxon>Pentapetalae</taxon>
        <taxon>asterids</taxon>
        <taxon>lamiids</taxon>
        <taxon>Lamiales</taxon>
        <taxon>Oleaceae</taxon>
        <taxon>Oleeae</taxon>
        <taxon>Olea</taxon>
    </lineage>
</organism>
<dbReference type="PANTHER" id="PTHR27009">
    <property type="entry name" value="RUST RESISTANCE KINASE LR10-RELATED"/>
    <property type="match status" value="1"/>
</dbReference>
<proteinExistence type="predicted"/>
<dbReference type="InterPro" id="IPR045874">
    <property type="entry name" value="LRK10/LRL21-25-like"/>
</dbReference>
<name>A0A8S0PIG4_OLEEU</name>
<evidence type="ECO:0000313" key="15">
    <source>
        <dbReference type="Proteomes" id="UP000594638"/>
    </source>
</evidence>
<evidence type="ECO:0000256" key="2">
    <source>
        <dbReference type="ARBA" id="ARBA00022527"/>
    </source>
</evidence>
<dbReference type="FunFam" id="3.30.200.20:FF:000178">
    <property type="entry name" value="serine/threonine-protein kinase PBS1-like"/>
    <property type="match status" value="1"/>
</dbReference>
<evidence type="ECO:0000256" key="4">
    <source>
        <dbReference type="ARBA" id="ARBA00022692"/>
    </source>
</evidence>
<feature type="transmembrane region" description="Helical" evidence="12">
    <location>
        <begin position="12"/>
        <end position="32"/>
    </location>
</feature>
<keyword evidence="5" id="KW-0732">Signal</keyword>
<evidence type="ECO:0000256" key="10">
    <source>
        <dbReference type="ARBA" id="ARBA00023180"/>
    </source>
</evidence>
<comment type="subcellular location">
    <subcellularLocation>
        <location evidence="1">Membrane</location>
        <topology evidence="1">Single-pass type I membrane protein</topology>
    </subcellularLocation>
</comment>
<comment type="caution">
    <text evidence="14">The sequence shown here is derived from an EMBL/GenBank/DDBJ whole genome shotgun (WGS) entry which is preliminary data.</text>
</comment>
<keyword evidence="10" id="KW-0325">Glycoprotein</keyword>
<keyword evidence="4 12" id="KW-0812">Transmembrane</keyword>
<keyword evidence="9 12" id="KW-0472">Membrane</keyword>
<dbReference type="GO" id="GO:0004674">
    <property type="term" value="F:protein serine/threonine kinase activity"/>
    <property type="evidence" value="ECO:0007669"/>
    <property type="project" value="UniProtKB-KW"/>
</dbReference>
<reference evidence="14 15" key="1">
    <citation type="submission" date="2019-12" db="EMBL/GenBank/DDBJ databases">
        <authorList>
            <person name="Alioto T."/>
            <person name="Alioto T."/>
            <person name="Gomez Garrido J."/>
        </authorList>
    </citation>
    <scope>NUCLEOTIDE SEQUENCE [LARGE SCALE GENOMIC DNA]</scope>
</reference>
<sequence>MIYGLKYKVHPFFYSIPRVAVIGFFSIILFTFNKRKYKLDLKGKMQNDKDVELFLKNNENLTTRRYNYSDIKKMTNSFSDNLGEGGFASVYRGKLSDDRLVAIKILKQSKGYGKELINEVASISRTSHINIVTLLGFCFEGPKRAIIYKFMPNGSLEKFIFSKVESLLGWKQLFQIALGIAHGIEY</sequence>
<keyword evidence="14" id="KW-0675">Receptor</keyword>
<dbReference type="Proteomes" id="UP000594638">
    <property type="component" value="Unassembled WGS sequence"/>
</dbReference>
<evidence type="ECO:0000259" key="13">
    <source>
        <dbReference type="PROSITE" id="PS50011"/>
    </source>
</evidence>
<gene>
    <name evidence="14" type="ORF">OLEA9_A012959</name>
</gene>
<evidence type="ECO:0000256" key="12">
    <source>
        <dbReference type="SAM" id="Phobius"/>
    </source>
</evidence>
<keyword evidence="7 11" id="KW-0067">ATP-binding</keyword>
<dbReference type="PROSITE" id="PS00107">
    <property type="entry name" value="PROTEIN_KINASE_ATP"/>
    <property type="match status" value="1"/>
</dbReference>
<dbReference type="InterPro" id="IPR011009">
    <property type="entry name" value="Kinase-like_dom_sf"/>
</dbReference>
<evidence type="ECO:0000256" key="6">
    <source>
        <dbReference type="ARBA" id="ARBA00022741"/>
    </source>
</evidence>
<keyword evidence="3" id="KW-0808">Transferase</keyword>
<dbReference type="InterPro" id="IPR001245">
    <property type="entry name" value="Ser-Thr/Tyr_kinase_cat_dom"/>
</dbReference>
<keyword evidence="14" id="KW-0418">Kinase</keyword>
<evidence type="ECO:0000256" key="8">
    <source>
        <dbReference type="ARBA" id="ARBA00022989"/>
    </source>
</evidence>
<evidence type="ECO:0000256" key="9">
    <source>
        <dbReference type="ARBA" id="ARBA00023136"/>
    </source>
</evidence>
<dbReference type="InterPro" id="IPR000719">
    <property type="entry name" value="Prot_kinase_dom"/>
</dbReference>
<dbReference type="Gramene" id="OE9A012959T1">
    <property type="protein sequence ID" value="OE9A012959C1"/>
    <property type="gene ID" value="OE9A012959"/>
</dbReference>
<keyword evidence="15" id="KW-1185">Reference proteome</keyword>
<evidence type="ECO:0000256" key="7">
    <source>
        <dbReference type="ARBA" id="ARBA00022840"/>
    </source>
</evidence>
<evidence type="ECO:0000256" key="3">
    <source>
        <dbReference type="ARBA" id="ARBA00022679"/>
    </source>
</evidence>
<evidence type="ECO:0000256" key="5">
    <source>
        <dbReference type="ARBA" id="ARBA00022729"/>
    </source>
</evidence>
<evidence type="ECO:0000256" key="11">
    <source>
        <dbReference type="PROSITE-ProRule" id="PRU10141"/>
    </source>
</evidence>
<keyword evidence="6 11" id="KW-0547">Nucleotide-binding</keyword>